<comment type="caution">
    <text evidence="1">The sequence shown here is derived from an EMBL/GenBank/DDBJ whole genome shotgun (WGS) entry which is preliminary data.</text>
</comment>
<reference evidence="1 2" key="1">
    <citation type="journal article" date="2019" name="Commun. Biol.">
        <title>The bagworm genome reveals a unique fibroin gene that provides high tensile strength.</title>
        <authorList>
            <person name="Kono N."/>
            <person name="Nakamura H."/>
            <person name="Ohtoshi R."/>
            <person name="Tomita M."/>
            <person name="Numata K."/>
            <person name="Arakawa K."/>
        </authorList>
    </citation>
    <scope>NUCLEOTIDE SEQUENCE [LARGE SCALE GENOMIC DNA]</scope>
</reference>
<dbReference type="Proteomes" id="UP000299102">
    <property type="component" value="Unassembled WGS sequence"/>
</dbReference>
<organism evidence="1 2">
    <name type="scientific">Eumeta variegata</name>
    <name type="common">Bagworm moth</name>
    <name type="synonym">Eumeta japonica</name>
    <dbReference type="NCBI Taxonomy" id="151549"/>
    <lineage>
        <taxon>Eukaryota</taxon>
        <taxon>Metazoa</taxon>
        <taxon>Ecdysozoa</taxon>
        <taxon>Arthropoda</taxon>
        <taxon>Hexapoda</taxon>
        <taxon>Insecta</taxon>
        <taxon>Pterygota</taxon>
        <taxon>Neoptera</taxon>
        <taxon>Endopterygota</taxon>
        <taxon>Lepidoptera</taxon>
        <taxon>Glossata</taxon>
        <taxon>Ditrysia</taxon>
        <taxon>Tineoidea</taxon>
        <taxon>Psychidae</taxon>
        <taxon>Oiketicinae</taxon>
        <taxon>Eumeta</taxon>
    </lineage>
</organism>
<protein>
    <submittedName>
        <fullName evidence="1">Uncharacterized protein</fullName>
    </submittedName>
</protein>
<gene>
    <name evidence="1" type="ORF">EVAR_43361_1</name>
</gene>
<evidence type="ECO:0000313" key="2">
    <source>
        <dbReference type="Proteomes" id="UP000299102"/>
    </source>
</evidence>
<evidence type="ECO:0000313" key="1">
    <source>
        <dbReference type="EMBL" id="GBP53075.1"/>
    </source>
</evidence>
<accession>A0A4C1WSG1</accession>
<dbReference type="GO" id="GO:0071897">
    <property type="term" value="P:DNA biosynthetic process"/>
    <property type="evidence" value="ECO:0007669"/>
    <property type="project" value="UniProtKB-ARBA"/>
</dbReference>
<dbReference type="Gene3D" id="3.10.10.10">
    <property type="entry name" value="HIV Type 1 Reverse Transcriptase, subunit A, domain 1"/>
    <property type="match status" value="1"/>
</dbReference>
<dbReference type="InterPro" id="IPR043502">
    <property type="entry name" value="DNA/RNA_pol_sf"/>
</dbReference>
<dbReference type="Gene3D" id="3.30.70.270">
    <property type="match status" value="1"/>
</dbReference>
<name>A0A4C1WSG1_EUMVA</name>
<sequence>METSEQHFEFRHSPTLRLVVRSRWPMRPIRLRIVSERGGRFGWRSGCDGWRGRRWATTSGSGEQYMKLDSTNVFLQCMLEEDCQATTAIKTHVGALVYRGVPFGIKCIPENFQKNYGRNTEWVAVNRRVCKRYSRHRQRQNYTLSKLEIGITKTT</sequence>
<proteinExistence type="predicted"/>
<dbReference type="EMBL" id="BGZK01000615">
    <property type="protein sequence ID" value="GBP53075.1"/>
    <property type="molecule type" value="Genomic_DNA"/>
</dbReference>
<dbReference type="InterPro" id="IPR043128">
    <property type="entry name" value="Rev_trsase/Diguanyl_cyclase"/>
</dbReference>
<dbReference type="AlphaFoldDB" id="A0A4C1WSG1"/>
<dbReference type="SUPFAM" id="SSF56672">
    <property type="entry name" value="DNA/RNA polymerases"/>
    <property type="match status" value="1"/>
</dbReference>
<keyword evidence="2" id="KW-1185">Reference proteome</keyword>